<dbReference type="AlphaFoldDB" id="A0A5D4H4Z1"/>
<evidence type="ECO:0000313" key="1">
    <source>
        <dbReference type="EMBL" id="TYR33870.1"/>
    </source>
</evidence>
<name>A0A5D4H4Z1_9SPHI</name>
<dbReference type="Proteomes" id="UP000322362">
    <property type="component" value="Unassembled WGS sequence"/>
</dbReference>
<gene>
    <name evidence="1" type="ORF">FXV77_16645</name>
</gene>
<evidence type="ECO:0000313" key="2">
    <source>
        <dbReference type="Proteomes" id="UP000322362"/>
    </source>
</evidence>
<dbReference type="RefSeq" id="WP_148920371.1">
    <property type="nucleotide sequence ID" value="NZ_VTAV01000014.1"/>
</dbReference>
<comment type="caution">
    <text evidence="1">The sequence shown here is derived from an EMBL/GenBank/DDBJ whole genome shotgun (WGS) entry which is preliminary data.</text>
</comment>
<dbReference type="EMBL" id="VTAV01000014">
    <property type="protein sequence ID" value="TYR33870.1"/>
    <property type="molecule type" value="Genomic_DNA"/>
</dbReference>
<accession>A0A5D4H4Z1</accession>
<sequence>MKMWKITVPIITLLCLASCSFLYPIILVNQLDEHIVLDVTFKDIADTSNLRLTYIPSADLDNEYRFISLHDRRKENLPYQLIESDKIRVVIPADYTVNIISKINGFPDYFKECRILAKDKELVMDEETMKDMLKRKRIYDFIGLKKYLKINDAVFRQ</sequence>
<organism evidence="1 2">
    <name type="scientific">Sphingobacterium phlebotomi</name>
    <dbReference type="NCBI Taxonomy" id="2605433"/>
    <lineage>
        <taxon>Bacteria</taxon>
        <taxon>Pseudomonadati</taxon>
        <taxon>Bacteroidota</taxon>
        <taxon>Sphingobacteriia</taxon>
        <taxon>Sphingobacteriales</taxon>
        <taxon>Sphingobacteriaceae</taxon>
        <taxon>Sphingobacterium</taxon>
    </lineage>
</organism>
<reference evidence="1 2" key="1">
    <citation type="submission" date="2019-08" db="EMBL/GenBank/DDBJ databases">
        <title>Phlebobacter frassis gen. nov. sp. nov., a new member of family Sphingobacteriaceae isolated from sand fly rearing media.</title>
        <authorList>
            <person name="Kakumanu M.L."/>
            <person name="Marayati B.F."/>
            <person name="Wada-Katsumata A."/>
            <person name="Wasserberg G."/>
            <person name="Schal C."/>
            <person name="Apperson C.S."/>
            <person name="Ponnusamy L."/>
        </authorList>
    </citation>
    <scope>NUCLEOTIDE SEQUENCE [LARGE SCALE GENOMIC DNA]</scope>
    <source>
        <strain evidence="1 2">SSI9</strain>
    </source>
</reference>
<protein>
    <submittedName>
        <fullName evidence="1">Uncharacterized protein</fullName>
    </submittedName>
</protein>
<proteinExistence type="predicted"/>
<keyword evidence="2" id="KW-1185">Reference proteome</keyword>